<reference evidence="3" key="1">
    <citation type="submission" date="2016-11" db="EMBL/GenBank/DDBJ databases">
        <authorList>
            <person name="Varghese N."/>
            <person name="Submissions S."/>
        </authorList>
    </citation>
    <scope>NUCLEOTIDE SEQUENCE [LARGE SCALE GENOMIC DNA]</scope>
    <source>
        <strain evidence="3">DSM 22623</strain>
    </source>
</reference>
<gene>
    <name evidence="2" type="ORF">SAMN04488508_103345</name>
</gene>
<accession>A0A1M6ECY4</accession>
<dbReference type="EMBL" id="FQYP01000003">
    <property type="protein sequence ID" value="SHI83249.1"/>
    <property type="molecule type" value="Genomic_DNA"/>
</dbReference>
<organism evidence="2 3">
    <name type="scientific">Aquimarina spongiae</name>
    <dbReference type="NCBI Taxonomy" id="570521"/>
    <lineage>
        <taxon>Bacteria</taxon>
        <taxon>Pseudomonadati</taxon>
        <taxon>Bacteroidota</taxon>
        <taxon>Flavobacteriia</taxon>
        <taxon>Flavobacteriales</taxon>
        <taxon>Flavobacteriaceae</taxon>
        <taxon>Aquimarina</taxon>
    </lineage>
</organism>
<dbReference type="Proteomes" id="UP000184432">
    <property type="component" value="Unassembled WGS sequence"/>
</dbReference>
<keyword evidence="3" id="KW-1185">Reference proteome</keyword>
<dbReference type="STRING" id="570521.SAMN04488508_103345"/>
<evidence type="ECO:0000313" key="2">
    <source>
        <dbReference type="EMBL" id="SHI83249.1"/>
    </source>
</evidence>
<proteinExistence type="predicted"/>
<sequence>METVFIFVHAMIWTGVLATLIYLVFRRIRLYKKENFEKRDN</sequence>
<feature type="transmembrane region" description="Helical" evidence="1">
    <location>
        <begin position="6"/>
        <end position="25"/>
    </location>
</feature>
<evidence type="ECO:0000313" key="3">
    <source>
        <dbReference type="Proteomes" id="UP000184432"/>
    </source>
</evidence>
<keyword evidence="1" id="KW-0472">Membrane</keyword>
<keyword evidence="1" id="KW-1133">Transmembrane helix</keyword>
<name>A0A1M6ECY4_9FLAO</name>
<protein>
    <submittedName>
        <fullName evidence="2">Uncharacterized protein</fullName>
    </submittedName>
</protein>
<keyword evidence="1" id="KW-0812">Transmembrane</keyword>
<dbReference type="AlphaFoldDB" id="A0A1M6ECY4"/>
<evidence type="ECO:0000256" key="1">
    <source>
        <dbReference type="SAM" id="Phobius"/>
    </source>
</evidence>